<proteinExistence type="predicted"/>
<dbReference type="PANTHER" id="PTHR35531:SF1">
    <property type="entry name" value="INNER MEMBRANE PROTEIN YBCI-RELATED"/>
    <property type="match status" value="1"/>
</dbReference>
<dbReference type="PANTHER" id="PTHR35531">
    <property type="entry name" value="INNER MEMBRANE PROTEIN YBCI-RELATED"/>
    <property type="match status" value="1"/>
</dbReference>
<keyword evidence="1" id="KW-0812">Transmembrane</keyword>
<dbReference type="Proteomes" id="UP000195667">
    <property type="component" value="Unassembled WGS sequence"/>
</dbReference>
<organism evidence="2 3">
    <name type="scientific">Crenothrix polyspora</name>
    <dbReference type="NCBI Taxonomy" id="360316"/>
    <lineage>
        <taxon>Bacteria</taxon>
        <taxon>Pseudomonadati</taxon>
        <taxon>Pseudomonadota</taxon>
        <taxon>Gammaproteobacteria</taxon>
        <taxon>Methylococcales</taxon>
        <taxon>Crenotrichaceae</taxon>
        <taxon>Crenothrix</taxon>
    </lineage>
</organism>
<keyword evidence="1" id="KW-0472">Membrane</keyword>
<keyword evidence="3" id="KW-1185">Reference proteome</keyword>
<feature type="transmembrane region" description="Helical" evidence="1">
    <location>
        <begin position="72"/>
        <end position="90"/>
    </location>
</feature>
<keyword evidence="1" id="KW-1133">Transmembrane helix</keyword>
<evidence type="ECO:0000313" key="2">
    <source>
        <dbReference type="EMBL" id="SJM95983.1"/>
    </source>
</evidence>
<dbReference type="GO" id="GO:0016787">
    <property type="term" value="F:hydrolase activity"/>
    <property type="evidence" value="ECO:0007669"/>
    <property type="project" value="UniProtKB-KW"/>
</dbReference>
<dbReference type="RefSeq" id="WP_087145019.1">
    <property type="nucleotide sequence ID" value="NZ_FUKI01000162.1"/>
</dbReference>
<dbReference type="InterPro" id="IPR007404">
    <property type="entry name" value="YdjM-like"/>
</dbReference>
<reference evidence="3" key="1">
    <citation type="submission" date="2017-02" db="EMBL/GenBank/DDBJ databases">
        <authorList>
            <person name="Daims H."/>
        </authorList>
    </citation>
    <scope>NUCLEOTIDE SEQUENCE [LARGE SCALE GENOMIC DNA]</scope>
</reference>
<evidence type="ECO:0000313" key="3">
    <source>
        <dbReference type="Proteomes" id="UP000195667"/>
    </source>
</evidence>
<evidence type="ECO:0000256" key="1">
    <source>
        <dbReference type="SAM" id="Phobius"/>
    </source>
</evidence>
<accession>A0A1R4HID5</accession>
<gene>
    <name evidence="2" type="ORF">CRENPOLYSF1_820014</name>
</gene>
<dbReference type="Pfam" id="PF04307">
    <property type="entry name" value="YdjM"/>
    <property type="match status" value="1"/>
</dbReference>
<feature type="transmembrane region" description="Helical" evidence="1">
    <location>
        <begin position="143"/>
        <end position="164"/>
    </location>
</feature>
<dbReference type="AlphaFoldDB" id="A0A1R4HID5"/>
<dbReference type="EMBL" id="FUKI01000162">
    <property type="protein sequence ID" value="SJM95983.1"/>
    <property type="molecule type" value="Genomic_DNA"/>
</dbReference>
<dbReference type="OrthoDB" id="5459053at2"/>
<name>A0A1R4HID5_9GAMM</name>
<keyword evidence="2" id="KW-0378">Hydrolase</keyword>
<protein>
    <submittedName>
        <fullName evidence="2">Putative membrane-bound metal-dependent hydrolase</fullName>
    </submittedName>
</protein>
<sequence length="369" mass="41700">MLAATHAAFSTVMYLGGATVFEYKIDPIAWCLAMLFSIMPDIDLPTSKVGRPLFWISVPLEKRFGHRTITHSFVGIAILVTLISPLYFYYPLYFWALLGGYWSHLQIDMANIRGVDLFWPSPIRVVMPGKRAYRLEVGSKAEMIVLCSLLVFCVGLYPMSSLGLRGGLHQILKDFDISYDEFIEVQGANWYTLELKAIDNLTLEHINCNCPILGAWQSGLIIEHNGKVRSVGKSQMQHNLFPVDAVLIKGEPLRVISQRVDMKGRSLRWLVNNLKANHGYYLVGELYVDADKVVNVSQIETYHPVLWGGDKVRLHYARAEDLGEYLNVTAIRGEVVVQFWLRPGDKPVELTFAGGMDGEEVPDVLKEMF</sequence>